<reference evidence="3" key="1">
    <citation type="submission" date="2025-08" db="UniProtKB">
        <authorList>
            <consortium name="Ensembl"/>
        </authorList>
    </citation>
    <scope>IDENTIFICATION</scope>
</reference>
<organism evidence="3 4">
    <name type="scientific">Cyprinus carpio carpio</name>
    <dbReference type="NCBI Taxonomy" id="630221"/>
    <lineage>
        <taxon>Eukaryota</taxon>
        <taxon>Metazoa</taxon>
        <taxon>Chordata</taxon>
        <taxon>Craniata</taxon>
        <taxon>Vertebrata</taxon>
        <taxon>Euteleostomi</taxon>
        <taxon>Actinopterygii</taxon>
        <taxon>Neopterygii</taxon>
        <taxon>Teleostei</taxon>
        <taxon>Ostariophysi</taxon>
        <taxon>Cypriniformes</taxon>
        <taxon>Cyprinidae</taxon>
        <taxon>Cyprininae</taxon>
        <taxon>Cyprinus</taxon>
    </lineage>
</organism>
<sequence length="93" mass="10477">MRTPLNQRQKAPNESQKPKPPAVKPSLTCNCYMSDRVCNICLSRKQQVAPRAGTPGFRAPEVLTKCLNQGTGKAIKSYLYFVLFIYFVIWGVI</sequence>
<keyword evidence="2" id="KW-1133">Transmembrane helix</keyword>
<dbReference type="GeneTree" id="ENSGT00550000075011"/>
<dbReference type="Ensembl" id="ENSCCRT00000118346.1">
    <property type="protein sequence ID" value="ENSCCRP00000158329.1"/>
    <property type="gene ID" value="ENSCCRG00000064323.1"/>
</dbReference>
<keyword evidence="2" id="KW-0812">Transmembrane</keyword>
<accession>A0A9J8BK94</accession>
<reference evidence="3" key="2">
    <citation type="submission" date="2025-09" db="UniProtKB">
        <authorList>
            <consortium name="Ensembl"/>
        </authorList>
    </citation>
    <scope>IDENTIFICATION</scope>
</reference>
<evidence type="ECO:0000313" key="4">
    <source>
        <dbReference type="Proteomes" id="UP001108240"/>
    </source>
</evidence>
<feature type="transmembrane region" description="Helical" evidence="2">
    <location>
        <begin position="75"/>
        <end position="92"/>
    </location>
</feature>
<name>A0A9J8BK94_CYPCA</name>
<dbReference type="Proteomes" id="UP001108240">
    <property type="component" value="Unplaced"/>
</dbReference>
<dbReference type="AlphaFoldDB" id="A0A9J8BK94"/>
<protein>
    <submittedName>
        <fullName evidence="3">Uncharacterized protein</fullName>
    </submittedName>
</protein>
<proteinExistence type="predicted"/>
<keyword evidence="2" id="KW-0472">Membrane</keyword>
<evidence type="ECO:0000256" key="2">
    <source>
        <dbReference type="SAM" id="Phobius"/>
    </source>
</evidence>
<feature type="region of interest" description="Disordered" evidence="1">
    <location>
        <begin position="1"/>
        <end position="24"/>
    </location>
</feature>
<evidence type="ECO:0000256" key="1">
    <source>
        <dbReference type="SAM" id="MobiDB-lite"/>
    </source>
</evidence>
<evidence type="ECO:0000313" key="3">
    <source>
        <dbReference type="Ensembl" id="ENSCCRP00000158329.1"/>
    </source>
</evidence>
<keyword evidence="4" id="KW-1185">Reference proteome</keyword>
<feature type="compositionally biased region" description="Polar residues" evidence="1">
    <location>
        <begin position="1"/>
        <end position="15"/>
    </location>
</feature>